<evidence type="ECO:0000256" key="1">
    <source>
        <dbReference type="SAM" id="MobiDB-lite"/>
    </source>
</evidence>
<protein>
    <submittedName>
        <fullName evidence="2">Uncharacterized protein</fullName>
    </submittedName>
</protein>
<dbReference type="Proteomes" id="UP000007875">
    <property type="component" value="Unassembled WGS sequence"/>
</dbReference>
<proteinExistence type="predicted"/>
<reference evidence="2" key="2">
    <citation type="submission" date="2025-08" db="UniProtKB">
        <authorList>
            <consortium name="Ensembl"/>
        </authorList>
    </citation>
    <scope>IDENTIFICATION</scope>
</reference>
<dbReference type="Ensembl" id="ENSCSAVT00000004441.1">
    <property type="protein sequence ID" value="ENSCSAVP00000004377.1"/>
    <property type="gene ID" value="ENSCSAVG00000002587.1"/>
</dbReference>
<dbReference type="HOGENOM" id="CLU_1911332_0_0_1"/>
<evidence type="ECO:0000313" key="2">
    <source>
        <dbReference type="Ensembl" id="ENSCSAVP00000004377.1"/>
    </source>
</evidence>
<evidence type="ECO:0000313" key="3">
    <source>
        <dbReference type="Proteomes" id="UP000007875"/>
    </source>
</evidence>
<reference evidence="2" key="3">
    <citation type="submission" date="2025-09" db="UniProtKB">
        <authorList>
            <consortium name="Ensembl"/>
        </authorList>
    </citation>
    <scope>IDENTIFICATION</scope>
</reference>
<dbReference type="AlphaFoldDB" id="H2YGC8"/>
<keyword evidence="3" id="KW-1185">Reference proteome</keyword>
<reference evidence="3" key="1">
    <citation type="submission" date="2003-08" db="EMBL/GenBank/DDBJ databases">
        <authorList>
            <person name="Birren B."/>
            <person name="Nusbaum C."/>
            <person name="Abebe A."/>
            <person name="Abouelleil A."/>
            <person name="Adekoya E."/>
            <person name="Ait-zahra M."/>
            <person name="Allen N."/>
            <person name="Allen T."/>
            <person name="An P."/>
            <person name="Anderson M."/>
            <person name="Anderson S."/>
            <person name="Arachchi H."/>
            <person name="Armbruster J."/>
            <person name="Bachantsang P."/>
            <person name="Baldwin J."/>
            <person name="Barry A."/>
            <person name="Bayul T."/>
            <person name="Blitshsteyn B."/>
            <person name="Bloom T."/>
            <person name="Blye J."/>
            <person name="Boguslavskiy L."/>
            <person name="Borowsky M."/>
            <person name="Boukhgalter B."/>
            <person name="Brunache A."/>
            <person name="Butler J."/>
            <person name="Calixte N."/>
            <person name="Calvo S."/>
            <person name="Camarata J."/>
            <person name="Campo K."/>
            <person name="Chang J."/>
            <person name="Cheshatsang Y."/>
            <person name="Citroen M."/>
            <person name="Collymore A."/>
            <person name="Considine T."/>
            <person name="Cook A."/>
            <person name="Cooke P."/>
            <person name="Corum B."/>
            <person name="Cuomo C."/>
            <person name="David R."/>
            <person name="Dawoe T."/>
            <person name="Degray S."/>
            <person name="Dodge S."/>
            <person name="Dooley K."/>
            <person name="Dorje P."/>
            <person name="Dorjee K."/>
            <person name="Dorris L."/>
            <person name="Duffey N."/>
            <person name="Dupes A."/>
            <person name="Elkins T."/>
            <person name="Engels R."/>
            <person name="Erickson J."/>
            <person name="Farina A."/>
            <person name="Faro S."/>
            <person name="Ferreira P."/>
            <person name="Fischer H."/>
            <person name="Fitzgerald M."/>
            <person name="Foley K."/>
            <person name="Gage D."/>
            <person name="Galagan J."/>
            <person name="Gearin G."/>
            <person name="Gnerre S."/>
            <person name="Gnirke A."/>
            <person name="Goyette A."/>
            <person name="Graham J."/>
            <person name="Grandbois E."/>
            <person name="Gyaltsen K."/>
            <person name="Hafez N."/>
            <person name="Hagopian D."/>
            <person name="Hagos B."/>
            <person name="Hall J."/>
            <person name="Hatcher B."/>
            <person name="Heller A."/>
            <person name="Higgins H."/>
            <person name="Honan T."/>
            <person name="Horn A."/>
            <person name="Houde N."/>
            <person name="Hughes L."/>
            <person name="Hulme W."/>
            <person name="Husby E."/>
            <person name="Iliev I."/>
            <person name="Jaffe D."/>
            <person name="Jones C."/>
            <person name="Kamal M."/>
            <person name="Kamat A."/>
            <person name="Kamvysselis M."/>
            <person name="Karlsson E."/>
            <person name="Kells C."/>
            <person name="Kieu A."/>
            <person name="Kisner P."/>
            <person name="Kodira C."/>
            <person name="Kulbokas E."/>
            <person name="Labutti K."/>
            <person name="Lama D."/>
            <person name="Landers T."/>
            <person name="Leger J."/>
            <person name="Levine S."/>
            <person name="Lewis D."/>
            <person name="Lewis T."/>
            <person name="Lindblad-toh K."/>
            <person name="Liu X."/>
            <person name="Lokyitsang T."/>
            <person name="Lokyitsang Y."/>
            <person name="Lucien O."/>
            <person name="Lui A."/>
            <person name="Ma L.J."/>
            <person name="Mabbitt R."/>
            <person name="Macdonald J."/>
            <person name="Maclean C."/>
            <person name="Major J."/>
            <person name="Manning J."/>
            <person name="Marabella R."/>
            <person name="Maru K."/>
            <person name="Matthews C."/>
            <person name="Mauceli E."/>
            <person name="Mccarthy M."/>
            <person name="Mcdonough S."/>
            <person name="Mcghee T."/>
            <person name="Meldrim J."/>
            <person name="Meneus L."/>
            <person name="Mesirov J."/>
            <person name="Mihalev A."/>
            <person name="Mihova T."/>
            <person name="Mikkelsen T."/>
            <person name="Mlenga V."/>
            <person name="Moru K."/>
            <person name="Mozes J."/>
            <person name="Mulrain L."/>
            <person name="Munson G."/>
            <person name="Naylor J."/>
            <person name="Newes C."/>
            <person name="Nguyen C."/>
            <person name="Nguyen N."/>
            <person name="Nguyen T."/>
            <person name="Nicol R."/>
            <person name="Nielsen C."/>
            <person name="Nizzari M."/>
            <person name="Norbu C."/>
            <person name="Norbu N."/>
            <person name="O'donnell P."/>
            <person name="Okoawo O."/>
            <person name="O'leary S."/>
            <person name="Omotosho B."/>
            <person name="O'neill K."/>
            <person name="Osman S."/>
            <person name="Parker S."/>
            <person name="Perrin D."/>
            <person name="Phunkhang P."/>
            <person name="Piqani B."/>
            <person name="Purcell S."/>
            <person name="Rachupka T."/>
            <person name="Ramasamy U."/>
            <person name="Rameau R."/>
            <person name="Ray V."/>
            <person name="Raymond C."/>
            <person name="Retta R."/>
            <person name="Richardson S."/>
            <person name="Rise C."/>
            <person name="Rodriguez J."/>
            <person name="Rogers J."/>
            <person name="Rogov P."/>
            <person name="Rutman M."/>
            <person name="Schupbach R."/>
            <person name="Seaman C."/>
            <person name="Settipalli S."/>
            <person name="Sharpe T."/>
            <person name="Sheridan J."/>
            <person name="Sherpa N."/>
            <person name="Shi J."/>
            <person name="Smirnov S."/>
            <person name="Smith C."/>
            <person name="Sougnez C."/>
            <person name="Spencer B."/>
            <person name="Stalker J."/>
            <person name="Stange-thomann N."/>
            <person name="Stavropoulos S."/>
            <person name="Stetson K."/>
            <person name="Stone C."/>
            <person name="Stone S."/>
            <person name="Stubbs M."/>
            <person name="Talamas J."/>
            <person name="Tchuinga P."/>
            <person name="Tenzing P."/>
            <person name="Tesfaye S."/>
            <person name="Theodore J."/>
            <person name="Thoulutsang Y."/>
            <person name="Topham K."/>
            <person name="Towey S."/>
            <person name="Tsamla T."/>
            <person name="Tsomo N."/>
            <person name="Vallee D."/>
            <person name="Vassiliev H."/>
            <person name="Venkataraman V."/>
            <person name="Vinson J."/>
            <person name="Vo A."/>
            <person name="Wade C."/>
            <person name="Wang S."/>
            <person name="Wangchuk T."/>
            <person name="Wangdi T."/>
            <person name="Whittaker C."/>
            <person name="Wilkinson J."/>
            <person name="Wu Y."/>
            <person name="Wyman D."/>
            <person name="Yadav S."/>
            <person name="Yang S."/>
            <person name="Yang X."/>
            <person name="Yeager S."/>
            <person name="Yee E."/>
            <person name="Young G."/>
            <person name="Zainoun J."/>
            <person name="Zembeck L."/>
            <person name="Zimmer A."/>
            <person name="Zody M."/>
            <person name="Lander E."/>
        </authorList>
    </citation>
    <scope>NUCLEOTIDE SEQUENCE [LARGE SCALE GENOMIC DNA]</scope>
</reference>
<dbReference type="InParanoid" id="H2YGC8"/>
<sequence length="133" mass="15071">MLHNMKLALDDSSRALLHMSERPHAPVAPLYETSVPSRLVINHPMESIREYEPIDPDTILSRLAASNGGRDMNGSVGLSRSSHDVRQRIRLLDEETSTLDEEYNRYLTTNYRKLMEARSNARVPDKTALSPDP</sequence>
<dbReference type="GeneTree" id="ENSGT00660000096812"/>
<name>H2YGC8_CIOSA</name>
<organism evidence="2 3">
    <name type="scientific">Ciona savignyi</name>
    <name type="common">Pacific transparent sea squirt</name>
    <dbReference type="NCBI Taxonomy" id="51511"/>
    <lineage>
        <taxon>Eukaryota</taxon>
        <taxon>Metazoa</taxon>
        <taxon>Chordata</taxon>
        <taxon>Tunicata</taxon>
        <taxon>Ascidiacea</taxon>
        <taxon>Phlebobranchia</taxon>
        <taxon>Cionidae</taxon>
        <taxon>Ciona</taxon>
    </lineage>
</organism>
<accession>H2YGC8</accession>
<feature type="region of interest" description="Disordered" evidence="1">
    <location>
        <begin position="65"/>
        <end position="84"/>
    </location>
</feature>